<sequence length="315" mass="38263">MTLEIINFSVDIALLIYKLFRQYSKSKSERDLNNFLSQINVKFKDLTNNEDFAEIIFLHGIPPLLVKYQKEKKFKRKFQKFYDVFNDVQAKYHLESVIDDWNEKFKIIYQKYGLYNSYSFKQLNEYYKKEIEKIQEEIKSKKYIHWKAVKDIIMRRNFNLYFWYYTKPVENFSTKENYDKYRTLLKQIIMDELKLELNLDETLDFFINDLLEENIDEFIPFSHFENISLISSILNKKISSKDMLYKGFIDDSFYSILNEKYHQETISKDTLIIIEKGIKSYKKVFHPRKTVFLKNFLKDINDDLYSILDKSTDVS</sequence>
<protein>
    <submittedName>
        <fullName evidence="1">Uncharacterized protein</fullName>
    </submittedName>
</protein>
<gene>
    <name evidence="1" type="ORF">LCGC14_0564020</name>
</gene>
<comment type="caution">
    <text evidence="1">The sequence shown here is derived from an EMBL/GenBank/DDBJ whole genome shotgun (WGS) entry which is preliminary data.</text>
</comment>
<organism evidence="1">
    <name type="scientific">marine sediment metagenome</name>
    <dbReference type="NCBI Taxonomy" id="412755"/>
    <lineage>
        <taxon>unclassified sequences</taxon>
        <taxon>metagenomes</taxon>
        <taxon>ecological metagenomes</taxon>
    </lineage>
</organism>
<accession>A0A0F9RRI5</accession>
<dbReference type="EMBL" id="LAZR01000811">
    <property type="protein sequence ID" value="KKN57274.1"/>
    <property type="molecule type" value="Genomic_DNA"/>
</dbReference>
<dbReference type="AlphaFoldDB" id="A0A0F9RRI5"/>
<proteinExistence type="predicted"/>
<name>A0A0F9RRI5_9ZZZZ</name>
<reference evidence="1" key="1">
    <citation type="journal article" date="2015" name="Nature">
        <title>Complex archaea that bridge the gap between prokaryotes and eukaryotes.</title>
        <authorList>
            <person name="Spang A."/>
            <person name="Saw J.H."/>
            <person name="Jorgensen S.L."/>
            <person name="Zaremba-Niedzwiedzka K."/>
            <person name="Martijn J."/>
            <person name="Lind A.E."/>
            <person name="van Eijk R."/>
            <person name="Schleper C."/>
            <person name="Guy L."/>
            <person name="Ettema T.J."/>
        </authorList>
    </citation>
    <scope>NUCLEOTIDE SEQUENCE</scope>
</reference>
<evidence type="ECO:0000313" key="1">
    <source>
        <dbReference type="EMBL" id="KKN57274.1"/>
    </source>
</evidence>